<dbReference type="InterPro" id="IPR014001">
    <property type="entry name" value="Helicase_ATP-bd"/>
</dbReference>
<dbReference type="Pfam" id="PF00176">
    <property type="entry name" value="SNF2-rel_dom"/>
    <property type="match status" value="1"/>
</dbReference>
<dbReference type="GO" id="GO:0000785">
    <property type="term" value="C:chromatin"/>
    <property type="evidence" value="ECO:0007669"/>
    <property type="project" value="TreeGrafter"/>
</dbReference>
<evidence type="ECO:0000256" key="4">
    <source>
        <dbReference type="ARBA" id="ARBA00022840"/>
    </source>
</evidence>
<feature type="compositionally biased region" description="Basic residues" evidence="6">
    <location>
        <begin position="196"/>
        <end position="210"/>
    </location>
</feature>
<evidence type="ECO:0000256" key="6">
    <source>
        <dbReference type="SAM" id="MobiDB-lite"/>
    </source>
</evidence>
<dbReference type="GO" id="GO:0140658">
    <property type="term" value="F:ATP-dependent chromatin remodeler activity"/>
    <property type="evidence" value="ECO:0007669"/>
    <property type="project" value="TreeGrafter"/>
</dbReference>
<accession>A0AAD7P194</accession>
<keyword evidence="4" id="KW-0067">ATP-binding</keyword>
<feature type="compositionally biased region" description="Low complexity" evidence="6">
    <location>
        <begin position="1453"/>
        <end position="1465"/>
    </location>
</feature>
<keyword evidence="10" id="KW-1185">Reference proteome</keyword>
<dbReference type="GO" id="GO:0005524">
    <property type="term" value="F:ATP binding"/>
    <property type="evidence" value="ECO:0007669"/>
    <property type="project" value="UniProtKB-KW"/>
</dbReference>
<feature type="compositionally biased region" description="Basic and acidic residues" evidence="6">
    <location>
        <begin position="411"/>
        <end position="432"/>
    </location>
</feature>
<dbReference type="InterPro" id="IPR000330">
    <property type="entry name" value="SNF2_N"/>
</dbReference>
<feature type="compositionally biased region" description="Basic residues" evidence="6">
    <location>
        <begin position="270"/>
        <end position="286"/>
    </location>
</feature>
<comment type="caution">
    <text evidence="9">The sequence shown here is derived from an EMBL/GenBank/DDBJ whole genome shotgun (WGS) entry which is preliminary data.</text>
</comment>
<dbReference type="Gene3D" id="3.40.50.300">
    <property type="entry name" value="P-loop containing nucleotide triphosphate hydrolases"/>
    <property type="match status" value="1"/>
</dbReference>
<comment type="subcellular location">
    <subcellularLocation>
        <location evidence="1">Nucleus</location>
    </subcellularLocation>
</comment>
<feature type="compositionally biased region" description="Polar residues" evidence="6">
    <location>
        <begin position="1642"/>
        <end position="1653"/>
    </location>
</feature>
<dbReference type="CDD" id="cd18793">
    <property type="entry name" value="SF2_C_SNF"/>
    <property type="match status" value="1"/>
</dbReference>
<dbReference type="GO" id="GO:0005634">
    <property type="term" value="C:nucleus"/>
    <property type="evidence" value="ECO:0007669"/>
    <property type="project" value="UniProtKB-SubCell"/>
</dbReference>
<feature type="compositionally biased region" description="Acidic residues" evidence="6">
    <location>
        <begin position="299"/>
        <end position="310"/>
    </location>
</feature>
<organism evidence="9 10">
    <name type="scientific">Mycena maculata</name>
    <dbReference type="NCBI Taxonomy" id="230809"/>
    <lineage>
        <taxon>Eukaryota</taxon>
        <taxon>Fungi</taxon>
        <taxon>Dikarya</taxon>
        <taxon>Basidiomycota</taxon>
        <taxon>Agaricomycotina</taxon>
        <taxon>Agaricomycetes</taxon>
        <taxon>Agaricomycetidae</taxon>
        <taxon>Agaricales</taxon>
        <taxon>Marasmiineae</taxon>
        <taxon>Mycenaceae</taxon>
        <taxon>Mycena</taxon>
    </lineage>
</organism>
<feature type="compositionally biased region" description="Basic and acidic residues" evidence="6">
    <location>
        <begin position="1416"/>
        <end position="1425"/>
    </location>
</feature>
<dbReference type="InterPro" id="IPR049730">
    <property type="entry name" value="SNF2/RAD54-like_C"/>
</dbReference>
<feature type="domain" description="Helicase C-terminal" evidence="8">
    <location>
        <begin position="1174"/>
        <end position="1322"/>
    </location>
</feature>
<dbReference type="Gene3D" id="3.40.50.10810">
    <property type="entry name" value="Tandem AAA-ATPase domain"/>
    <property type="match status" value="1"/>
</dbReference>
<feature type="region of interest" description="Disordered" evidence="6">
    <location>
        <begin position="1604"/>
        <end position="1669"/>
    </location>
</feature>
<evidence type="ECO:0000256" key="5">
    <source>
        <dbReference type="ARBA" id="ARBA00023242"/>
    </source>
</evidence>
<feature type="region of interest" description="Disordered" evidence="6">
    <location>
        <begin position="142"/>
        <end position="310"/>
    </location>
</feature>
<dbReference type="InterPro" id="IPR056616">
    <property type="entry name" value="Chromo_MIT1"/>
</dbReference>
<dbReference type="Pfam" id="PF23615">
    <property type="entry name" value="Chromo_MIT1"/>
    <property type="match status" value="1"/>
</dbReference>
<dbReference type="PROSITE" id="PS51194">
    <property type="entry name" value="HELICASE_CTER"/>
    <property type="match status" value="1"/>
</dbReference>
<feature type="compositionally biased region" description="Basic residues" evidence="6">
    <location>
        <begin position="696"/>
        <end position="710"/>
    </location>
</feature>
<evidence type="ECO:0000256" key="1">
    <source>
        <dbReference type="ARBA" id="ARBA00004123"/>
    </source>
</evidence>
<feature type="compositionally biased region" description="Acidic residues" evidence="6">
    <location>
        <begin position="1469"/>
        <end position="1487"/>
    </location>
</feature>
<dbReference type="PANTHER" id="PTHR45623:SF17">
    <property type="entry name" value="CHROMODOMAIN-HELICASE-DNA-BINDING PROTEIN 3-RELATED"/>
    <property type="match status" value="1"/>
</dbReference>
<dbReference type="Pfam" id="PF00271">
    <property type="entry name" value="Helicase_C"/>
    <property type="match status" value="1"/>
</dbReference>
<dbReference type="SMART" id="SM00487">
    <property type="entry name" value="DEXDc"/>
    <property type="match status" value="1"/>
</dbReference>
<gene>
    <name evidence="9" type="ORF">DFH07DRAFT_995996</name>
</gene>
<feature type="region of interest" description="Disordered" evidence="6">
    <location>
        <begin position="696"/>
        <end position="721"/>
    </location>
</feature>
<feature type="domain" description="Helicase ATP-binding" evidence="7">
    <location>
        <begin position="863"/>
        <end position="1040"/>
    </location>
</feature>
<dbReference type="SUPFAM" id="SSF54160">
    <property type="entry name" value="Chromo domain-like"/>
    <property type="match status" value="1"/>
</dbReference>
<dbReference type="InterPro" id="IPR016197">
    <property type="entry name" value="Chromo-like_dom_sf"/>
</dbReference>
<evidence type="ECO:0000256" key="3">
    <source>
        <dbReference type="ARBA" id="ARBA00022801"/>
    </source>
</evidence>
<keyword evidence="2" id="KW-0547">Nucleotide-binding</keyword>
<evidence type="ECO:0000259" key="8">
    <source>
        <dbReference type="PROSITE" id="PS51194"/>
    </source>
</evidence>
<feature type="region of interest" description="Disordered" evidence="6">
    <location>
        <begin position="333"/>
        <end position="356"/>
    </location>
</feature>
<feature type="compositionally biased region" description="Polar residues" evidence="6">
    <location>
        <begin position="144"/>
        <end position="153"/>
    </location>
</feature>
<sequence>MSSSPDVEDPALLFTPQKPVASRPTRQILDFVDPPNITEKGQYMPRGESSLGSGDTVKITVDEIIGEYTEDSGQLSYYARFQGGIAHKFPASDIEKEYPLLLAEYLRKRSTGELAPFDPSAHYVHPKSRVRMVVSIGKTGAKLNISSNGSVPPTSDIDEVPDSEVDMDDEDNDDEDDDDDDDDDDEYGEDKDSHIQPRRSTRSTKLKTRSTKVIVLESSGEEDDEAAGNVNVPTRRSTRARKAFKVKLDEGAYYESDQEENGSEGYDSRRVKRPAKKPTKAARRTGARPAYGHVREVADLDYDPNSDEETAPLRAHRDFCEKCHEKPTHILLAKAQKSKGKGRKKRPTSDDDLLESGDEAERITKRGGWVRCLKCPSALHWSCLASTQREEILKAAREIDRAAWRSTQPESEVRDENGQPKANKNEPRKRQGLDPQQTTDFVCGPCSKGGFCMGCMDTALEPYAADSAKTVAVATNPASKDVEMADATKTRGGLKYDATAALLFRCLICKRLAHYEHMPCASADVGSIAERYQNNWLCTDCSSFQDKLDKILAWRPYPANAVEPPRPADELPSAKTPLPREYLVKWDERSYKRTQWVPHMWLVSTNLPKLKNFLTDGPKVELLDEPVEENAVAADNSAPFQVIVDSRDSSVKPGDMQKSVAKPQDAMPDAERRIPPAWKTVDRVLDVLMWCPPVPTRRKAHKQGKGKAKRRIESADDSADLDDDEALLETMRAAAFDGEQPAGRFTQSLAEWEKRTDQGFSIDHVDDVAWIFVKWDDLTYDEACWDSPPRSDESGYLAFKTAVVRFITSRTVFIREGPKGVLPNRVKEGFSKDRLETASDLDIGQNPSFKLMDFQVDGFNWLCDNWWNHQHCILADEMGLGKTVQIATFIGKIIQDYKASPALVVVPNSTITNWVREFERWAPGLRVVPFYGEARARAIIKEYELEHKEKPPKGHTKAKYHVLVTTYETVTGREFNTVFKNQPRWEVLVVDEGQRLKNDSSLLFRKLNELNTLHRVIMTGTPLNNNIRELFNLMNFLDPDDWNDLEGLAQQHETLTEDLVKELHNRLRPYFLRRIKSQVLKLPPKNEVIVPVSMAPLQKEIYRSILSHNLDLLNGLTGPGKASGSSKGKLNNVLMHLRKCLQHPYLYEENIEPRGLPEQETHEKLIDASAKLRFLKVLLPKLKARGHRVLLFSQFVIALNVIEDFLNGEGHRYLRLDGNTKGRDRQKGMDEFNREGSDVFIYLLTTRAGGVGINLFTADTVIIFDPDFNPHQAIARAYRYGQKNTCLVFKLMVKDSAEERIVQVGKKKLVLDHLIVQKMDDDDDAGDDVQSILTYGAQALFEADADARDIIYTDTDIDNLIDKTEKEAEPEQSNEEGALSFSFAKIWAAGKDSLEDVVEEEDNGDSWAQTLQKINEEREKSKAHEIALSGRGARRRAAAPKNAYLIDDSPVKGAGSRAGSGSRPRSLPDPDDDSAYGDSDSESDDVADGSSAVVEALNDLNEVPKKRSHKRKATDPLAPIQNLANQEPCTLCGLRHGAQLGECMMTEKSEHLAEFREMILHTDDETLEKRLAAIAAIDEVLHRRGHAHLVLGQPLEVVERFGPSLKKPKAPTHDQTSRPSGSSTAAGNSVASSSNATARPAPQTNAVASSSKRALSPAPAGNSPQKRSRQSLSQACIICGKSPHHLAKDCSVVLEGPKSVSREIKRLDLLPGTDATVKILQKILVKQKKKELAKVEVIELSE</sequence>
<dbReference type="GO" id="GO:0003677">
    <property type="term" value="F:DNA binding"/>
    <property type="evidence" value="ECO:0007669"/>
    <property type="project" value="TreeGrafter"/>
</dbReference>
<dbReference type="GO" id="GO:0016887">
    <property type="term" value="F:ATP hydrolysis activity"/>
    <property type="evidence" value="ECO:0007669"/>
    <property type="project" value="TreeGrafter"/>
</dbReference>
<name>A0AAD7P194_9AGAR</name>
<evidence type="ECO:0000313" key="10">
    <source>
        <dbReference type="Proteomes" id="UP001215280"/>
    </source>
</evidence>
<protein>
    <submittedName>
        <fullName evidence="9">SNF2 family DNA-dependent ATPase</fullName>
    </submittedName>
</protein>
<dbReference type="EMBL" id="JARJLG010000002">
    <property type="protein sequence ID" value="KAJ7783591.1"/>
    <property type="molecule type" value="Genomic_DNA"/>
</dbReference>
<dbReference type="PANTHER" id="PTHR45623">
    <property type="entry name" value="CHROMODOMAIN-HELICASE-DNA-BINDING PROTEIN 3-RELATED-RELATED"/>
    <property type="match status" value="1"/>
</dbReference>
<dbReference type="InterPro" id="IPR001650">
    <property type="entry name" value="Helicase_C-like"/>
</dbReference>
<dbReference type="SUPFAM" id="SSF52540">
    <property type="entry name" value="P-loop containing nucleoside triphosphate hydrolases"/>
    <property type="match status" value="2"/>
</dbReference>
<dbReference type="InterPro" id="IPR038718">
    <property type="entry name" value="SNF2-like_sf"/>
</dbReference>
<feature type="region of interest" description="Disordered" evidence="6">
    <location>
        <begin position="403"/>
        <end position="436"/>
    </location>
</feature>
<feature type="region of interest" description="Disordered" evidence="6">
    <location>
        <begin position="648"/>
        <end position="668"/>
    </location>
</feature>
<proteinExistence type="predicted"/>
<feature type="region of interest" description="Disordered" evidence="6">
    <location>
        <begin position="1416"/>
        <end position="1489"/>
    </location>
</feature>
<feature type="compositionally biased region" description="Acidic residues" evidence="6">
    <location>
        <begin position="156"/>
        <end position="189"/>
    </location>
</feature>
<feature type="compositionally biased region" description="Basic residues" evidence="6">
    <location>
        <begin position="236"/>
        <end position="245"/>
    </location>
</feature>
<feature type="region of interest" description="Disordered" evidence="6">
    <location>
        <begin position="1"/>
        <end position="54"/>
    </location>
</feature>
<dbReference type="GO" id="GO:0003682">
    <property type="term" value="F:chromatin binding"/>
    <property type="evidence" value="ECO:0007669"/>
    <property type="project" value="TreeGrafter"/>
</dbReference>
<dbReference type="PROSITE" id="PS51192">
    <property type="entry name" value="HELICASE_ATP_BIND_1"/>
    <property type="match status" value="1"/>
</dbReference>
<dbReference type="GO" id="GO:0042393">
    <property type="term" value="F:histone binding"/>
    <property type="evidence" value="ECO:0007669"/>
    <property type="project" value="TreeGrafter"/>
</dbReference>
<keyword evidence="3" id="KW-0378">Hydrolase</keyword>
<dbReference type="SMART" id="SM00490">
    <property type="entry name" value="HELICc"/>
    <property type="match status" value="1"/>
</dbReference>
<evidence type="ECO:0000256" key="2">
    <source>
        <dbReference type="ARBA" id="ARBA00022741"/>
    </source>
</evidence>
<evidence type="ECO:0000259" key="7">
    <source>
        <dbReference type="PROSITE" id="PS51192"/>
    </source>
</evidence>
<dbReference type="InterPro" id="IPR027417">
    <property type="entry name" value="P-loop_NTPase"/>
</dbReference>
<dbReference type="Proteomes" id="UP001215280">
    <property type="component" value="Unassembled WGS sequence"/>
</dbReference>
<evidence type="ECO:0000313" key="9">
    <source>
        <dbReference type="EMBL" id="KAJ7783591.1"/>
    </source>
</evidence>
<feature type="compositionally biased region" description="Basic residues" evidence="6">
    <location>
        <begin position="336"/>
        <end position="346"/>
    </location>
</feature>
<feature type="compositionally biased region" description="Low complexity" evidence="6">
    <location>
        <begin position="1620"/>
        <end position="1638"/>
    </location>
</feature>
<keyword evidence="5" id="KW-0539">Nucleus</keyword>
<reference evidence="9" key="1">
    <citation type="submission" date="2023-03" db="EMBL/GenBank/DDBJ databases">
        <title>Massive genome expansion in bonnet fungi (Mycena s.s.) driven by repeated elements and novel gene families across ecological guilds.</title>
        <authorList>
            <consortium name="Lawrence Berkeley National Laboratory"/>
            <person name="Harder C.B."/>
            <person name="Miyauchi S."/>
            <person name="Viragh M."/>
            <person name="Kuo A."/>
            <person name="Thoen E."/>
            <person name="Andreopoulos B."/>
            <person name="Lu D."/>
            <person name="Skrede I."/>
            <person name="Drula E."/>
            <person name="Henrissat B."/>
            <person name="Morin E."/>
            <person name="Kohler A."/>
            <person name="Barry K."/>
            <person name="LaButti K."/>
            <person name="Morin E."/>
            <person name="Salamov A."/>
            <person name="Lipzen A."/>
            <person name="Mereny Z."/>
            <person name="Hegedus B."/>
            <person name="Baldrian P."/>
            <person name="Stursova M."/>
            <person name="Weitz H."/>
            <person name="Taylor A."/>
            <person name="Grigoriev I.V."/>
            <person name="Nagy L.G."/>
            <person name="Martin F."/>
            <person name="Kauserud H."/>
        </authorList>
    </citation>
    <scope>NUCLEOTIDE SEQUENCE</scope>
    <source>
        <strain evidence="9">CBHHK188m</strain>
    </source>
</reference>